<dbReference type="RefSeq" id="WP_157198130.1">
    <property type="nucleotide sequence ID" value="NZ_CP023669.1"/>
</dbReference>
<sequence length="493" mass="55872">MNIAGLAKNIVDNLRALSLDLAKTDIETALLVANSYGKTLSANYIGILSDNEFEFQLSEYFSELLINRRHQADYDILHLVTTGYASGGHTRVVERFLNAGTGDGIASLDPLPIDVINELPTNVKLFNGVKQPTGLATISKILDIGLKFKSVILHIHPDDILSTIAGILLAKLDVKLFMYNHADHMFSFGYGAAERIFEISKYGWMLGEMREIKHKQSYVGIPAPEINIINNSHKNNKKVHIFMAGNSNKFKPWGSYSVPDFINQVYENDFLRDKVKFSLCGPTGREYYWKELKAENLDNVEFLGLQHHKKFIELLSESDCYIDSFPQGNGTAFVESIMLNIPSFGLNLLAGSSYADLLRSNSTSEIINSLVDYINNKDLIKNNLINVRKNIITEQSIENCSNRLTLSMKKETFLIPDYLASMNYVPFFHERLWKDSGRIIIDYDLLSKLSLSNKLKLIKCWSNISYCNYNSLLTYLATRIKCIFQNLLNHITT</sequence>
<reference evidence="1 2" key="1">
    <citation type="submission" date="2016-03" db="EMBL/GenBank/DDBJ databases">
        <authorList>
            <person name="Heylen K."/>
            <person name="De Vos P."/>
            <person name="Vekeman B."/>
        </authorList>
    </citation>
    <scope>NUCLEOTIDE SEQUENCE [LARGE SCALE GENOMIC DNA]</scope>
    <source>
        <strain evidence="1 2">R-49807</strain>
    </source>
</reference>
<organism evidence="1 2">
    <name type="scientific">Methylomonas koyamae</name>
    <dbReference type="NCBI Taxonomy" id="702114"/>
    <lineage>
        <taxon>Bacteria</taxon>
        <taxon>Pseudomonadati</taxon>
        <taxon>Pseudomonadota</taxon>
        <taxon>Gammaproteobacteria</taxon>
        <taxon>Methylococcales</taxon>
        <taxon>Methylococcaceae</taxon>
        <taxon>Methylomonas</taxon>
    </lineage>
</organism>
<dbReference type="KEGG" id="mko:MKLM6_1827"/>
<dbReference type="EMBL" id="LUUL01000108">
    <property type="protein sequence ID" value="OAI23128.1"/>
    <property type="molecule type" value="Genomic_DNA"/>
</dbReference>
<name>A0A291II92_9GAMM</name>
<dbReference type="AlphaFoldDB" id="A0A291II92"/>
<proteinExistence type="predicted"/>
<dbReference type="SUPFAM" id="SSF53756">
    <property type="entry name" value="UDP-Glycosyltransferase/glycogen phosphorylase"/>
    <property type="match status" value="1"/>
</dbReference>
<accession>A0A291II92</accession>
<gene>
    <name evidence="1" type="ORF">A1356_17940</name>
</gene>
<evidence type="ECO:0000313" key="2">
    <source>
        <dbReference type="Proteomes" id="UP000077734"/>
    </source>
</evidence>
<evidence type="ECO:0000313" key="1">
    <source>
        <dbReference type="EMBL" id="OAI23128.1"/>
    </source>
</evidence>
<keyword evidence="2" id="KW-1185">Reference proteome</keyword>
<protein>
    <submittedName>
        <fullName evidence="1">Uncharacterized protein</fullName>
    </submittedName>
</protein>
<comment type="caution">
    <text evidence="1">The sequence shown here is derived from an EMBL/GenBank/DDBJ whole genome shotgun (WGS) entry which is preliminary data.</text>
</comment>
<dbReference type="Proteomes" id="UP000077734">
    <property type="component" value="Unassembled WGS sequence"/>
</dbReference>
<dbReference type="Gene3D" id="3.40.50.2000">
    <property type="entry name" value="Glycogen Phosphorylase B"/>
    <property type="match status" value="1"/>
</dbReference>